<sequence length="241" mass="26628">MSLWTKLHTLVRATAHEPVEKLVDANALRIMAQEIREAEQALHQARLDLAGLIAERRQLERHNQQLAEQLEAREHQARAALEQDDEALALAVASRIAEVESQLTSQRQHAEALSRQEQTLREELGQAAQSLRHYQREMKLAKARSGNAGLGRKLGACSTGLQRHMDEIATSYERIRTSQQHQAEVTTALKELDEEASGQDLDRRLRTSGILEGSMDARSVLARLKAQGSAAAVPGESPSGA</sequence>
<dbReference type="Pfam" id="PF04012">
    <property type="entry name" value="PspA_IM30"/>
    <property type="match status" value="1"/>
</dbReference>
<evidence type="ECO:0000256" key="1">
    <source>
        <dbReference type="ARBA" id="ARBA00043985"/>
    </source>
</evidence>
<comment type="similarity">
    <text evidence="1">Belongs to the PspA/Vipp/IM30 family.</text>
</comment>
<gene>
    <name evidence="3" type="ORF">NFG58_01615</name>
</gene>
<dbReference type="InterPro" id="IPR027267">
    <property type="entry name" value="AH/BAR_dom_sf"/>
</dbReference>
<reference evidence="3" key="1">
    <citation type="submission" date="2022-06" db="EMBL/GenBank/DDBJ databases">
        <title>A novel DMS-producing enzyme.</title>
        <authorList>
            <person name="Zhang Y."/>
        </authorList>
    </citation>
    <scope>NUCLEOTIDE SEQUENCE</scope>
    <source>
        <strain evidence="3">RT37</strain>
    </source>
</reference>
<dbReference type="Gene3D" id="1.20.1270.60">
    <property type="entry name" value="Arfaptin homology (AH) domain/BAR domain"/>
    <property type="match status" value="1"/>
</dbReference>
<proteinExistence type="inferred from homology"/>
<name>A0AAU7KKS1_9GAMM</name>
<evidence type="ECO:0000313" key="3">
    <source>
        <dbReference type="EMBL" id="XBO71443.1"/>
    </source>
</evidence>
<dbReference type="InterPro" id="IPR007157">
    <property type="entry name" value="PspA_VIPP1"/>
</dbReference>
<dbReference type="EMBL" id="CP098827">
    <property type="protein sequence ID" value="XBO71443.1"/>
    <property type="molecule type" value="Genomic_DNA"/>
</dbReference>
<dbReference type="RefSeq" id="WP_124805028.1">
    <property type="nucleotide sequence ID" value="NZ_CP098827.1"/>
</dbReference>
<dbReference type="AlphaFoldDB" id="A0AAU7KKS1"/>
<organism evidence="3">
    <name type="scientific">Halomonas sp. RT37</name>
    <dbReference type="NCBI Taxonomy" id="2950872"/>
    <lineage>
        <taxon>Bacteria</taxon>
        <taxon>Pseudomonadati</taxon>
        <taxon>Pseudomonadota</taxon>
        <taxon>Gammaproteobacteria</taxon>
        <taxon>Oceanospirillales</taxon>
        <taxon>Halomonadaceae</taxon>
        <taxon>Halomonas</taxon>
    </lineage>
</organism>
<feature type="coiled-coil region" evidence="2">
    <location>
        <begin position="28"/>
        <end position="137"/>
    </location>
</feature>
<protein>
    <submittedName>
        <fullName evidence="3">PspA/IM30 family protein</fullName>
    </submittedName>
</protein>
<accession>A0AAU7KKS1</accession>
<evidence type="ECO:0000256" key="2">
    <source>
        <dbReference type="SAM" id="Coils"/>
    </source>
</evidence>
<keyword evidence="2" id="KW-0175">Coiled coil</keyword>
<dbReference type="PANTHER" id="PTHR31088:SF9">
    <property type="entry name" value="PHAGE SHOCK PROTEIN A"/>
    <property type="match status" value="1"/>
</dbReference>
<dbReference type="PANTHER" id="PTHR31088">
    <property type="entry name" value="MEMBRANE-ASSOCIATED PROTEIN VIPP1, CHLOROPLASTIC"/>
    <property type="match status" value="1"/>
</dbReference>